<proteinExistence type="predicted"/>
<keyword evidence="1" id="KW-0813">Transport</keyword>
<feature type="transmembrane region" description="Helical" evidence="2">
    <location>
        <begin position="134"/>
        <end position="156"/>
    </location>
</feature>
<feature type="transmembrane region" description="Helical" evidence="2">
    <location>
        <begin position="59"/>
        <end position="80"/>
    </location>
</feature>
<feature type="transmembrane region" description="Helical" evidence="2">
    <location>
        <begin position="317"/>
        <end position="343"/>
    </location>
</feature>
<organism evidence="3 4">
    <name type="scientific">Estrella lausannensis</name>
    <dbReference type="NCBI Taxonomy" id="483423"/>
    <lineage>
        <taxon>Bacteria</taxon>
        <taxon>Pseudomonadati</taxon>
        <taxon>Chlamydiota</taxon>
        <taxon>Chlamydiia</taxon>
        <taxon>Parachlamydiales</taxon>
        <taxon>Candidatus Criblamydiaceae</taxon>
        <taxon>Estrella</taxon>
    </lineage>
</organism>
<feature type="transmembrane region" description="Helical" evidence="2">
    <location>
        <begin position="363"/>
        <end position="384"/>
    </location>
</feature>
<dbReference type="OrthoDB" id="9780160at2"/>
<feature type="transmembrane region" description="Helical" evidence="2">
    <location>
        <begin position="21"/>
        <end position="39"/>
    </location>
</feature>
<keyword evidence="2" id="KW-1133">Transmembrane helix</keyword>
<dbReference type="Pfam" id="PF01554">
    <property type="entry name" value="MatE"/>
    <property type="match status" value="2"/>
</dbReference>
<dbReference type="InterPro" id="IPR050222">
    <property type="entry name" value="MATE_MdtK"/>
</dbReference>
<protein>
    <submittedName>
        <fullName evidence="3">Putative membrane protein</fullName>
    </submittedName>
</protein>
<feature type="transmembrane region" description="Helical" evidence="2">
    <location>
        <begin position="426"/>
        <end position="444"/>
    </location>
</feature>
<keyword evidence="2" id="KW-0812">Transmembrane</keyword>
<gene>
    <name evidence="3" type="ORF">ELAC_1847</name>
</gene>
<feature type="transmembrane region" description="Helical" evidence="2">
    <location>
        <begin position="163"/>
        <end position="185"/>
    </location>
</feature>
<dbReference type="GO" id="GO:0042910">
    <property type="term" value="F:xenobiotic transmembrane transporter activity"/>
    <property type="evidence" value="ECO:0007669"/>
    <property type="project" value="InterPro"/>
</dbReference>
<accession>A0A0H5DRG1</accession>
<feature type="transmembrane region" description="Helical" evidence="2">
    <location>
        <begin position="238"/>
        <end position="262"/>
    </location>
</feature>
<evidence type="ECO:0000313" key="3">
    <source>
        <dbReference type="EMBL" id="CRX39172.1"/>
    </source>
</evidence>
<evidence type="ECO:0000313" key="4">
    <source>
        <dbReference type="Proteomes" id="UP000220251"/>
    </source>
</evidence>
<feature type="transmembrane region" description="Helical" evidence="2">
    <location>
        <begin position="396"/>
        <end position="420"/>
    </location>
</feature>
<name>A0A0H5DRG1_9BACT</name>
<sequence>MSRPHYQLTRHPVGSISEIWNVSWPLIVGLMSASVMLFVDRLLLSRYSVDSLNAATSSGTAAYAVILLFMAIAAISEVFVGRFHGESRLTELGKPVWQMIWFSILTTPFFLAAGFFLPPLIFQGSPLYHEESSYFWMLMVYSPLFCLNVALAGFFVGSGKMKVVTLFCLIANVLNVLLDFILIFGAGPIPPLGIKGAAIATGTAEAVNILGLSLLFFRRDMREKYGTAPQPVDLPLMLQCINVGLPSAILLTVEVAAHFSFFKILSFSGALEWTVASMVQSFYFLIMFLIDGLSRGVSTVSANLLGAKEPNYIPKVLRAAVTLQVLFSALLLLFVCLFSDTIVDLFFNERDETLLSNTHFLTMAGNCFLLMSLFFLFFGISRILTGHLTAALDTRFLMKAGVGLIAGAYILPVFGIVVFMQGGVEQAYLALLLYSIICLITYSIRYKSKFGVALQRRHEVHRQAP</sequence>
<feature type="transmembrane region" description="Helical" evidence="2">
    <location>
        <begin position="282"/>
        <end position="305"/>
    </location>
</feature>
<feature type="transmembrane region" description="Helical" evidence="2">
    <location>
        <begin position="100"/>
        <end position="122"/>
    </location>
</feature>
<dbReference type="CDD" id="cd13133">
    <property type="entry name" value="MATE_like_7"/>
    <property type="match status" value="1"/>
</dbReference>
<reference evidence="4" key="1">
    <citation type="submission" date="2015-06" db="EMBL/GenBank/DDBJ databases">
        <authorList>
            <person name="Bertelli C."/>
        </authorList>
    </citation>
    <scope>NUCLEOTIDE SEQUENCE [LARGE SCALE GENOMIC DNA]</scope>
    <source>
        <strain evidence="4">CRIB-30</strain>
    </source>
</reference>
<dbReference type="PANTHER" id="PTHR43298">
    <property type="entry name" value="MULTIDRUG RESISTANCE PROTEIN NORM-RELATED"/>
    <property type="match status" value="1"/>
</dbReference>
<dbReference type="GO" id="GO:0015297">
    <property type="term" value="F:antiporter activity"/>
    <property type="evidence" value="ECO:0007669"/>
    <property type="project" value="InterPro"/>
</dbReference>
<feature type="transmembrane region" description="Helical" evidence="2">
    <location>
        <begin position="197"/>
        <end position="217"/>
    </location>
</feature>
<dbReference type="GO" id="GO:0005886">
    <property type="term" value="C:plasma membrane"/>
    <property type="evidence" value="ECO:0007669"/>
    <property type="project" value="TreeGrafter"/>
</dbReference>
<dbReference type="PANTHER" id="PTHR43298:SF2">
    <property type="entry name" value="FMN_FAD EXPORTER YEEO-RELATED"/>
    <property type="match status" value="1"/>
</dbReference>
<keyword evidence="4" id="KW-1185">Reference proteome</keyword>
<dbReference type="AlphaFoldDB" id="A0A0H5DRG1"/>
<dbReference type="InterPro" id="IPR002528">
    <property type="entry name" value="MATE_fam"/>
</dbReference>
<evidence type="ECO:0000256" key="1">
    <source>
        <dbReference type="ARBA" id="ARBA00022448"/>
    </source>
</evidence>
<dbReference type="RefSeq" id="WP_098039039.1">
    <property type="nucleotide sequence ID" value="NZ_CWGJ01000026.1"/>
</dbReference>
<dbReference type="Proteomes" id="UP000220251">
    <property type="component" value="Unassembled WGS sequence"/>
</dbReference>
<dbReference type="EMBL" id="CWGJ01000026">
    <property type="protein sequence ID" value="CRX39172.1"/>
    <property type="molecule type" value="Genomic_DNA"/>
</dbReference>
<keyword evidence="2" id="KW-0472">Membrane</keyword>
<evidence type="ECO:0000256" key="2">
    <source>
        <dbReference type="SAM" id="Phobius"/>
    </source>
</evidence>